<evidence type="ECO:0000313" key="3">
    <source>
        <dbReference type="EMBL" id="MVN91820.1"/>
    </source>
</evidence>
<comment type="caution">
    <text evidence="3">The sequence shown here is derived from an EMBL/GenBank/DDBJ whole genome shotgun (WGS) entry which is preliminary data.</text>
</comment>
<keyword evidence="3" id="KW-0255">Endonuclease</keyword>
<keyword evidence="3" id="KW-0269">Exonuclease</keyword>
<dbReference type="EMBL" id="WQLA01000004">
    <property type="protein sequence ID" value="MVN91820.1"/>
    <property type="molecule type" value="Genomic_DNA"/>
</dbReference>
<accession>A0A6I4I9E1</accession>
<dbReference type="InterPro" id="IPR051916">
    <property type="entry name" value="GPI-anchor_lipid_remodeler"/>
</dbReference>
<evidence type="ECO:0000256" key="1">
    <source>
        <dbReference type="SAM" id="Phobius"/>
    </source>
</evidence>
<gene>
    <name evidence="3" type="ORF">GO816_11840</name>
</gene>
<keyword evidence="3" id="KW-0540">Nuclease</keyword>
<dbReference type="InterPro" id="IPR005135">
    <property type="entry name" value="Endo/exonuclease/phosphatase"/>
</dbReference>
<dbReference type="GO" id="GO:0004527">
    <property type="term" value="F:exonuclease activity"/>
    <property type="evidence" value="ECO:0007669"/>
    <property type="project" value="UniProtKB-KW"/>
</dbReference>
<feature type="domain" description="Endonuclease/exonuclease/phosphatase" evidence="2">
    <location>
        <begin position="79"/>
        <end position="301"/>
    </location>
</feature>
<dbReference type="OrthoDB" id="5447300at2"/>
<keyword evidence="3" id="KW-0378">Hydrolase</keyword>
<dbReference type="PANTHER" id="PTHR14859:SF15">
    <property type="entry name" value="ENDONUCLEASE_EXONUCLEASE_PHOSPHATASE DOMAIN-CONTAINING PROTEIN"/>
    <property type="match status" value="1"/>
</dbReference>
<dbReference type="SUPFAM" id="SSF56219">
    <property type="entry name" value="DNase I-like"/>
    <property type="match status" value="1"/>
</dbReference>
<dbReference type="Gene3D" id="3.60.10.10">
    <property type="entry name" value="Endonuclease/exonuclease/phosphatase"/>
    <property type="match status" value="1"/>
</dbReference>
<dbReference type="Proteomes" id="UP000434850">
    <property type="component" value="Unassembled WGS sequence"/>
</dbReference>
<dbReference type="InterPro" id="IPR036691">
    <property type="entry name" value="Endo/exonu/phosph_ase_sf"/>
</dbReference>
<dbReference type="GO" id="GO:0006506">
    <property type="term" value="P:GPI anchor biosynthetic process"/>
    <property type="evidence" value="ECO:0007669"/>
    <property type="project" value="TreeGrafter"/>
</dbReference>
<proteinExistence type="predicted"/>
<keyword evidence="1" id="KW-0472">Membrane</keyword>
<name>A0A6I4I9E1_9SPHI</name>
<dbReference type="Pfam" id="PF03372">
    <property type="entry name" value="Exo_endo_phos"/>
    <property type="match status" value="1"/>
</dbReference>
<feature type="transmembrane region" description="Helical" evidence="1">
    <location>
        <begin position="48"/>
        <end position="67"/>
    </location>
</feature>
<evidence type="ECO:0000313" key="4">
    <source>
        <dbReference type="Proteomes" id="UP000434850"/>
    </source>
</evidence>
<protein>
    <submittedName>
        <fullName evidence="3">Endonuclease/exonuclease/phosphatase</fullName>
    </submittedName>
</protein>
<sequence length="313" mass="34689">MATSSCKQVVSLSILSITAGRCRLFSCSVTLNLVKILVGKLLKQMKDLRFLLIIWSMLFLAACSKKITGLAQSAQIKVMSYNIHHCNPPSKPDFIDLDAIVNAIAKENPDVVALQEVDVNTKRNGKVDQAKQLAAKLKMNVFFAKAIDHDEGDYGVAILSKFKMQDSKIIRLTTKPETKSEPRVLATTILVLPNGKRVKFGCTHLDAQRDETNRLLQTREIAEIGKSDNMPFIIAGDWNAKPGSDPVKIMDEAFTRTCSNCEFTIPVINPRSTIDFIAYGKGNSFEVISHQVIPERYASDHLPIVSVLKLKGN</sequence>
<keyword evidence="4" id="KW-1185">Reference proteome</keyword>
<reference evidence="3 4" key="1">
    <citation type="submission" date="2019-12" db="EMBL/GenBank/DDBJ databases">
        <title>Mucilaginibacter sp. HME9299 genome sequencing and assembly.</title>
        <authorList>
            <person name="Kang H."/>
            <person name="Kim H."/>
            <person name="Joh K."/>
        </authorList>
    </citation>
    <scope>NUCLEOTIDE SEQUENCE [LARGE SCALE GENOMIC DNA]</scope>
    <source>
        <strain evidence="3 4">HME9299</strain>
    </source>
</reference>
<dbReference type="GO" id="GO:0016020">
    <property type="term" value="C:membrane"/>
    <property type="evidence" value="ECO:0007669"/>
    <property type="project" value="GOC"/>
</dbReference>
<dbReference type="PANTHER" id="PTHR14859">
    <property type="entry name" value="CALCOFLUOR WHITE HYPERSENSITIVE PROTEIN PRECURSOR"/>
    <property type="match status" value="1"/>
</dbReference>
<dbReference type="GO" id="GO:0004519">
    <property type="term" value="F:endonuclease activity"/>
    <property type="evidence" value="ECO:0007669"/>
    <property type="project" value="UniProtKB-KW"/>
</dbReference>
<keyword evidence="1" id="KW-1133">Transmembrane helix</keyword>
<organism evidence="3 4">
    <name type="scientific">Mucilaginibacter aquatilis</name>
    <dbReference type="NCBI Taxonomy" id="1517760"/>
    <lineage>
        <taxon>Bacteria</taxon>
        <taxon>Pseudomonadati</taxon>
        <taxon>Bacteroidota</taxon>
        <taxon>Sphingobacteriia</taxon>
        <taxon>Sphingobacteriales</taxon>
        <taxon>Sphingobacteriaceae</taxon>
        <taxon>Mucilaginibacter</taxon>
    </lineage>
</organism>
<keyword evidence="1" id="KW-0812">Transmembrane</keyword>
<dbReference type="AlphaFoldDB" id="A0A6I4I9E1"/>
<evidence type="ECO:0000259" key="2">
    <source>
        <dbReference type="Pfam" id="PF03372"/>
    </source>
</evidence>